<dbReference type="InParanoid" id="E9HRI5"/>
<organism evidence="1 2">
    <name type="scientific">Daphnia pulex</name>
    <name type="common">Water flea</name>
    <dbReference type="NCBI Taxonomy" id="6669"/>
    <lineage>
        <taxon>Eukaryota</taxon>
        <taxon>Metazoa</taxon>
        <taxon>Ecdysozoa</taxon>
        <taxon>Arthropoda</taxon>
        <taxon>Crustacea</taxon>
        <taxon>Branchiopoda</taxon>
        <taxon>Diplostraca</taxon>
        <taxon>Cladocera</taxon>
        <taxon>Anomopoda</taxon>
        <taxon>Daphniidae</taxon>
        <taxon>Daphnia</taxon>
    </lineage>
</organism>
<evidence type="ECO:0000313" key="1">
    <source>
        <dbReference type="EMBL" id="EFX65654.1"/>
    </source>
</evidence>
<protein>
    <submittedName>
        <fullName evidence="1">Uncharacterized protein</fullName>
    </submittedName>
</protein>
<keyword evidence="2" id="KW-1185">Reference proteome</keyword>
<gene>
    <name evidence="1" type="ORF">DAPPUDRAFT_264406</name>
</gene>
<dbReference type="HOGENOM" id="CLU_2851929_0_0_1"/>
<dbReference type="EMBL" id="GL732736">
    <property type="protein sequence ID" value="EFX65654.1"/>
    <property type="molecule type" value="Genomic_DNA"/>
</dbReference>
<dbReference type="KEGG" id="dpx:DAPPUDRAFT_264406"/>
<proteinExistence type="predicted"/>
<accession>E9HRI5</accession>
<dbReference type="Proteomes" id="UP000000305">
    <property type="component" value="Unassembled WGS sequence"/>
</dbReference>
<reference evidence="1 2" key="1">
    <citation type="journal article" date="2011" name="Science">
        <title>The ecoresponsive genome of Daphnia pulex.</title>
        <authorList>
            <person name="Colbourne J.K."/>
            <person name="Pfrender M.E."/>
            <person name="Gilbert D."/>
            <person name="Thomas W.K."/>
            <person name="Tucker A."/>
            <person name="Oakley T.H."/>
            <person name="Tokishita S."/>
            <person name="Aerts A."/>
            <person name="Arnold G.J."/>
            <person name="Basu M.K."/>
            <person name="Bauer D.J."/>
            <person name="Caceres C.E."/>
            <person name="Carmel L."/>
            <person name="Casola C."/>
            <person name="Choi J.H."/>
            <person name="Detter J.C."/>
            <person name="Dong Q."/>
            <person name="Dusheyko S."/>
            <person name="Eads B.D."/>
            <person name="Frohlich T."/>
            <person name="Geiler-Samerotte K.A."/>
            <person name="Gerlach D."/>
            <person name="Hatcher P."/>
            <person name="Jogdeo S."/>
            <person name="Krijgsveld J."/>
            <person name="Kriventseva E.V."/>
            <person name="Kultz D."/>
            <person name="Laforsch C."/>
            <person name="Lindquist E."/>
            <person name="Lopez J."/>
            <person name="Manak J.R."/>
            <person name="Muller J."/>
            <person name="Pangilinan J."/>
            <person name="Patwardhan R.P."/>
            <person name="Pitluck S."/>
            <person name="Pritham E.J."/>
            <person name="Rechtsteiner A."/>
            <person name="Rho M."/>
            <person name="Rogozin I.B."/>
            <person name="Sakarya O."/>
            <person name="Salamov A."/>
            <person name="Schaack S."/>
            <person name="Shapiro H."/>
            <person name="Shiga Y."/>
            <person name="Skalitzky C."/>
            <person name="Smith Z."/>
            <person name="Souvorov A."/>
            <person name="Sung W."/>
            <person name="Tang Z."/>
            <person name="Tsuchiya D."/>
            <person name="Tu H."/>
            <person name="Vos H."/>
            <person name="Wang M."/>
            <person name="Wolf Y.I."/>
            <person name="Yamagata H."/>
            <person name="Yamada T."/>
            <person name="Ye Y."/>
            <person name="Shaw J.R."/>
            <person name="Andrews J."/>
            <person name="Crease T.J."/>
            <person name="Tang H."/>
            <person name="Lucas S.M."/>
            <person name="Robertson H.M."/>
            <person name="Bork P."/>
            <person name="Koonin E.V."/>
            <person name="Zdobnov E.M."/>
            <person name="Grigoriev I.V."/>
            <person name="Lynch M."/>
            <person name="Boore J.L."/>
        </authorList>
    </citation>
    <scope>NUCLEOTIDE SEQUENCE [LARGE SCALE GENOMIC DNA]</scope>
</reference>
<name>E9HRI5_DAPPU</name>
<evidence type="ECO:0000313" key="2">
    <source>
        <dbReference type="Proteomes" id="UP000000305"/>
    </source>
</evidence>
<dbReference type="AlphaFoldDB" id="E9HRI5"/>
<sequence>MVQSRNPVHSLLTVKDVIAARHMPNILWPTESSDMMPMTNICRDFVTEFNMYNHDLVYFVTITGR</sequence>